<evidence type="ECO:0000313" key="1">
    <source>
        <dbReference type="EMBL" id="GKT52281.1"/>
    </source>
</evidence>
<dbReference type="Proteomes" id="UP001055115">
    <property type="component" value="Unassembled WGS sequence"/>
</dbReference>
<proteinExistence type="predicted"/>
<name>A0AA37PH80_9PEZI</name>
<dbReference type="GeneID" id="73333264"/>
<accession>A0AA37PH80</accession>
<comment type="caution">
    <text evidence="1">The sequence shown here is derived from an EMBL/GenBank/DDBJ whole genome shotgun (WGS) entry which is preliminary data.</text>
</comment>
<reference evidence="1 2" key="1">
    <citation type="submission" date="2022-03" db="EMBL/GenBank/DDBJ databases">
        <title>Genome data of Colletotrichum spp.</title>
        <authorList>
            <person name="Utami Y.D."/>
            <person name="Hiruma K."/>
        </authorList>
    </citation>
    <scope>NUCLEOTIDE SEQUENCE [LARGE SCALE GENOMIC DNA]</scope>
    <source>
        <strain evidence="1 2">MAFF 239500</strain>
    </source>
</reference>
<organism evidence="1 2">
    <name type="scientific">Colletotrichum spaethianum</name>
    <dbReference type="NCBI Taxonomy" id="700344"/>
    <lineage>
        <taxon>Eukaryota</taxon>
        <taxon>Fungi</taxon>
        <taxon>Dikarya</taxon>
        <taxon>Ascomycota</taxon>
        <taxon>Pezizomycotina</taxon>
        <taxon>Sordariomycetes</taxon>
        <taxon>Hypocreomycetidae</taxon>
        <taxon>Glomerellales</taxon>
        <taxon>Glomerellaceae</taxon>
        <taxon>Colletotrichum</taxon>
        <taxon>Colletotrichum spaethianum species complex</taxon>
    </lineage>
</organism>
<gene>
    <name evidence="1" type="ORF">ColSpa_12462</name>
</gene>
<keyword evidence="2" id="KW-1185">Reference proteome</keyword>
<dbReference type="AlphaFoldDB" id="A0AA37PH80"/>
<dbReference type="RefSeq" id="XP_049134631.1">
    <property type="nucleotide sequence ID" value="XM_049278674.1"/>
</dbReference>
<sequence length="167" mass="18568">MEFDYQRWRAWTTWRESARGSSPPIIEGRCGRPRRRDCWRECEYPSECHHSRTMRRGKVDVGRRSVATVDEEARLSPISSPALSPCLGRAVPGPGVEVNQGRPVSVAGGSLEEDDSFIRMMEGQPGLEQCQTTNPVIRTGSLMSVLTGRLMMGGEAMITLGSWSRQG</sequence>
<evidence type="ECO:0000313" key="2">
    <source>
        <dbReference type="Proteomes" id="UP001055115"/>
    </source>
</evidence>
<dbReference type="EMBL" id="BQXU01000064">
    <property type="protein sequence ID" value="GKT52281.1"/>
    <property type="molecule type" value="Genomic_DNA"/>
</dbReference>
<protein>
    <submittedName>
        <fullName evidence="1">Uncharacterized protein</fullName>
    </submittedName>
</protein>